<evidence type="ECO:0000313" key="2">
    <source>
        <dbReference type="EMBL" id="CAL8124522.1"/>
    </source>
</evidence>
<comment type="caution">
    <text evidence="2">The sequence shown here is derived from an EMBL/GenBank/DDBJ whole genome shotgun (WGS) entry which is preliminary data.</text>
</comment>
<feature type="transmembrane region" description="Helical" evidence="1">
    <location>
        <begin position="241"/>
        <end position="261"/>
    </location>
</feature>
<dbReference type="EMBL" id="CAXLJM020000068">
    <property type="protein sequence ID" value="CAL8124522.1"/>
    <property type="molecule type" value="Genomic_DNA"/>
</dbReference>
<reference evidence="2 3" key="1">
    <citation type="submission" date="2024-08" db="EMBL/GenBank/DDBJ databases">
        <authorList>
            <person name="Cucini C."/>
            <person name="Frati F."/>
        </authorList>
    </citation>
    <scope>NUCLEOTIDE SEQUENCE [LARGE SCALE GENOMIC DNA]</scope>
</reference>
<accession>A0ABP1RBD4</accession>
<evidence type="ECO:0000256" key="1">
    <source>
        <dbReference type="SAM" id="Phobius"/>
    </source>
</evidence>
<keyword evidence="1" id="KW-1133">Transmembrane helix</keyword>
<keyword evidence="1" id="KW-0472">Membrane</keyword>
<protein>
    <submittedName>
        <fullName evidence="2">Uncharacterized protein</fullName>
    </submittedName>
</protein>
<name>A0ABP1RBD4_9HEXA</name>
<feature type="transmembrane region" description="Helical" evidence="1">
    <location>
        <begin position="176"/>
        <end position="193"/>
    </location>
</feature>
<organism evidence="2 3">
    <name type="scientific">Orchesella dallaii</name>
    <dbReference type="NCBI Taxonomy" id="48710"/>
    <lineage>
        <taxon>Eukaryota</taxon>
        <taxon>Metazoa</taxon>
        <taxon>Ecdysozoa</taxon>
        <taxon>Arthropoda</taxon>
        <taxon>Hexapoda</taxon>
        <taxon>Collembola</taxon>
        <taxon>Entomobryomorpha</taxon>
        <taxon>Entomobryoidea</taxon>
        <taxon>Orchesellidae</taxon>
        <taxon>Orchesellinae</taxon>
        <taxon>Orchesella</taxon>
    </lineage>
</organism>
<keyword evidence="1" id="KW-0812">Transmembrane</keyword>
<gene>
    <name evidence="2" type="ORF">ODALV1_LOCUS20645</name>
</gene>
<feature type="transmembrane region" description="Helical" evidence="1">
    <location>
        <begin position="118"/>
        <end position="137"/>
    </location>
</feature>
<proteinExistence type="predicted"/>
<feature type="transmembrane region" description="Helical" evidence="1">
    <location>
        <begin position="300"/>
        <end position="324"/>
    </location>
</feature>
<dbReference type="Proteomes" id="UP001642540">
    <property type="component" value="Unassembled WGS sequence"/>
</dbReference>
<sequence length="432" mass="49299">MHEANRCLTTLNEGDNGILLIALLSIEGRLQGTEMSNSNLLMTQLATSGFHQMLRFGCGTKIIPYNWDNKRNKLQTASKLGVAIFHLHKNVVYFLVIFTTSRLIQACKRGMLPLQQMLLTSAWIHGYILTAISFSQFPGFRHEIMQFGNLVLERIHNPSAGEPMNMKPTRKERKHLSWYMYIGLFLVITNPALHSMVTEQSPCAPIFISSTFFECRTVSENIVPFVEKAPFLVFELYGNSLFLYTGWFNWGLILVGLSTIASELRSMGRNTKLLLGTRNVTFRFRKMHIIVLFLNSTFRSYLMCFGTLLYSVVAQLLFGSIRLLHRDPRSNMMFPLCALRCGFEVTTPLALASNVSQESKNVLVEWRSKMDTAVKQNWKERKELRMAQRSCKRILCSAGSLYTFDHSIVLCSVDNCIQLTFNLLCTFGEDLS</sequence>
<keyword evidence="3" id="KW-1185">Reference proteome</keyword>
<feature type="transmembrane region" description="Helical" evidence="1">
    <location>
        <begin position="80"/>
        <end position="98"/>
    </location>
</feature>
<evidence type="ECO:0000313" key="3">
    <source>
        <dbReference type="Proteomes" id="UP001642540"/>
    </source>
</evidence>